<keyword evidence="15" id="KW-1185">Reference proteome</keyword>
<keyword evidence="8" id="KW-0675">Receptor</keyword>
<feature type="transmembrane region" description="Helical" evidence="11">
    <location>
        <begin position="317"/>
        <end position="339"/>
    </location>
</feature>
<name>A0AAD8EBR4_DIPPU</name>
<evidence type="ECO:0000256" key="1">
    <source>
        <dbReference type="ARBA" id="ARBA00004651"/>
    </source>
</evidence>
<keyword evidence="5 11" id="KW-1133">Transmembrane helix</keyword>
<comment type="caution">
    <text evidence="14">The sequence shown here is derived from an EMBL/GenBank/DDBJ whole genome shotgun (WGS) entry which is preliminary data.</text>
</comment>
<keyword evidence="6" id="KW-0297">G-protein coupled receptor</keyword>
<feature type="domain" description="G-protein coupled receptors family 1 profile" evidence="13">
    <location>
        <begin position="220"/>
        <end position="456"/>
    </location>
</feature>
<dbReference type="InterPro" id="IPR000276">
    <property type="entry name" value="GPCR_Rhodpsn"/>
</dbReference>
<evidence type="ECO:0000313" key="14">
    <source>
        <dbReference type="EMBL" id="KAJ9584039.1"/>
    </source>
</evidence>
<evidence type="ECO:0000256" key="10">
    <source>
        <dbReference type="ARBA" id="ARBA00023224"/>
    </source>
</evidence>
<feature type="chain" id="PRO_5041931980" description="G-protein coupled receptors family 1 profile domain-containing protein" evidence="12">
    <location>
        <begin position="32"/>
        <end position="498"/>
    </location>
</feature>
<dbReference type="SUPFAM" id="SSF81321">
    <property type="entry name" value="Family A G protein-coupled receptor-like"/>
    <property type="match status" value="1"/>
</dbReference>
<dbReference type="GO" id="GO:0005886">
    <property type="term" value="C:plasma membrane"/>
    <property type="evidence" value="ECO:0007669"/>
    <property type="project" value="UniProtKB-SubCell"/>
</dbReference>
<dbReference type="Proteomes" id="UP001233999">
    <property type="component" value="Unassembled WGS sequence"/>
</dbReference>
<accession>A0AAD8EBR4</accession>
<feature type="transmembrane region" description="Helical" evidence="11">
    <location>
        <begin position="209"/>
        <end position="229"/>
    </location>
</feature>
<dbReference type="GO" id="GO:0004930">
    <property type="term" value="F:G protein-coupled receptor activity"/>
    <property type="evidence" value="ECO:0007669"/>
    <property type="project" value="UniProtKB-KW"/>
</dbReference>
<evidence type="ECO:0000259" key="13">
    <source>
        <dbReference type="PROSITE" id="PS50262"/>
    </source>
</evidence>
<dbReference type="PANTHER" id="PTHR24246">
    <property type="entry name" value="OLFACTORY RECEPTOR AND ADENOSINE RECEPTOR"/>
    <property type="match status" value="1"/>
</dbReference>
<protein>
    <recommendedName>
        <fullName evidence="13">G-protein coupled receptors family 1 profile domain-containing protein</fullName>
    </recommendedName>
</protein>
<evidence type="ECO:0000256" key="4">
    <source>
        <dbReference type="ARBA" id="ARBA00022692"/>
    </source>
</evidence>
<evidence type="ECO:0000313" key="15">
    <source>
        <dbReference type="Proteomes" id="UP001233999"/>
    </source>
</evidence>
<feature type="transmembrane region" description="Helical" evidence="11">
    <location>
        <begin position="351"/>
        <end position="374"/>
    </location>
</feature>
<evidence type="ECO:0000256" key="6">
    <source>
        <dbReference type="ARBA" id="ARBA00023040"/>
    </source>
</evidence>
<evidence type="ECO:0000256" key="12">
    <source>
        <dbReference type="SAM" id="SignalP"/>
    </source>
</evidence>
<evidence type="ECO:0000256" key="2">
    <source>
        <dbReference type="ARBA" id="ARBA00010663"/>
    </source>
</evidence>
<keyword evidence="10" id="KW-0807">Transducer</keyword>
<dbReference type="InterPro" id="IPR017452">
    <property type="entry name" value="GPCR_Rhodpsn_7TM"/>
</dbReference>
<dbReference type="PANTHER" id="PTHR24246:SF27">
    <property type="entry name" value="ADENOSINE RECEPTOR, ISOFORM A"/>
    <property type="match status" value="1"/>
</dbReference>
<feature type="signal peptide" evidence="12">
    <location>
        <begin position="1"/>
        <end position="31"/>
    </location>
</feature>
<comment type="similarity">
    <text evidence="2">Belongs to the G-protein coupled receptor 1 family.</text>
</comment>
<feature type="transmembrane region" description="Helical" evidence="11">
    <location>
        <begin position="440"/>
        <end position="461"/>
    </location>
</feature>
<dbReference type="Gene3D" id="1.20.1070.10">
    <property type="entry name" value="Rhodopsin 7-helix transmembrane proteins"/>
    <property type="match status" value="1"/>
</dbReference>
<dbReference type="PROSITE" id="PS50262">
    <property type="entry name" value="G_PROTEIN_RECEP_F1_2"/>
    <property type="match status" value="1"/>
</dbReference>
<dbReference type="AlphaFoldDB" id="A0AAD8EBR4"/>
<evidence type="ECO:0000256" key="5">
    <source>
        <dbReference type="ARBA" id="ARBA00022989"/>
    </source>
</evidence>
<evidence type="ECO:0000256" key="7">
    <source>
        <dbReference type="ARBA" id="ARBA00023136"/>
    </source>
</evidence>
<keyword evidence="3" id="KW-1003">Cell membrane</keyword>
<evidence type="ECO:0000256" key="8">
    <source>
        <dbReference type="ARBA" id="ARBA00023170"/>
    </source>
</evidence>
<evidence type="ECO:0000256" key="11">
    <source>
        <dbReference type="SAM" id="Phobius"/>
    </source>
</evidence>
<organism evidence="14 15">
    <name type="scientific">Diploptera punctata</name>
    <name type="common">Pacific beetle cockroach</name>
    <dbReference type="NCBI Taxonomy" id="6984"/>
    <lineage>
        <taxon>Eukaryota</taxon>
        <taxon>Metazoa</taxon>
        <taxon>Ecdysozoa</taxon>
        <taxon>Arthropoda</taxon>
        <taxon>Hexapoda</taxon>
        <taxon>Insecta</taxon>
        <taxon>Pterygota</taxon>
        <taxon>Neoptera</taxon>
        <taxon>Polyneoptera</taxon>
        <taxon>Dictyoptera</taxon>
        <taxon>Blattodea</taxon>
        <taxon>Blaberoidea</taxon>
        <taxon>Blaberidae</taxon>
        <taxon>Diplopterinae</taxon>
        <taxon>Diploptera</taxon>
    </lineage>
</organism>
<dbReference type="EMBL" id="JASPKZ010007478">
    <property type="protein sequence ID" value="KAJ9584039.1"/>
    <property type="molecule type" value="Genomic_DNA"/>
</dbReference>
<keyword evidence="9" id="KW-0325">Glycoprotein</keyword>
<dbReference type="CDD" id="cd00637">
    <property type="entry name" value="7tm_classA_rhodopsin-like"/>
    <property type="match status" value="1"/>
</dbReference>
<gene>
    <name evidence="14" type="ORF">L9F63_021616</name>
</gene>
<reference evidence="14" key="2">
    <citation type="submission" date="2023-05" db="EMBL/GenBank/DDBJ databases">
        <authorList>
            <person name="Fouks B."/>
        </authorList>
    </citation>
    <scope>NUCLEOTIDE SEQUENCE</scope>
    <source>
        <strain evidence="14">Stay&amp;Tobe</strain>
        <tissue evidence="14">Testes</tissue>
    </source>
</reference>
<sequence>CTGRNSHSQLSLCHNNMRFYILIVLISAVQCERNVRASTLLSSFEHMVQENREASLIWNFTNKYNILENKDNLLSSHSYHYTCQSELNYHKELLVPYVLNLTLNNVSDFIHSVSISSLHGTRLSYSQDLVDNFTKISQDEQVYNTILEEFTPKLEELKEKELFCFRNSTCACFSSESLQKYSDERQNFNKRAKLILNYILFGSKIDPPIRIIVVLIGLLLNCALLIAFVKETSMRKESNICVFNLIINNMILLLVYTPLQYVHKYHHYNNFIEYSFHIFEIFVISVNVFIVLIVSAQRYFDVSRALKPNVTGFKLSATVRCIIYSCFIWIPSIVITASICSQSNHHMIHGLQTILFFLIYLLVLAILIIVFNSLSARKLQKAIENRQISLENESITSSTVVLAITATYYLIFTLFFLYLPFETYQSEMYFHYFFSLKRRIYSLIFHSMISLYPSITILALYKSNSMFRKYLRKYLFRCWLENGEEKYVTMSSLKNDEP</sequence>
<feature type="transmembrane region" description="Helical" evidence="11">
    <location>
        <begin position="241"/>
        <end position="262"/>
    </location>
</feature>
<feature type="non-terminal residue" evidence="14">
    <location>
        <position position="498"/>
    </location>
</feature>
<keyword evidence="12" id="KW-0732">Signal</keyword>
<comment type="subcellular location">
    <subcellularLocation>
        <location evidence="1">Cell membrane</location>
        <topology evidence="1">Multi-pass membrane protein</topology>
    </subcellularLocation>
</comment>
<keyword evidence="4 11" id="KW-0812">Transmembrane</keyword>
<reference evidence="14" key="1">
    <citation type="journal article" date="2023" name="IScience">
        <title>Live-bearing cockroach genome reveals convergent evolutionary mechanisms linked to viviparity in insects and beyond.</title>
        <authorList>
            <person name="Fouks B."/>
            <person name="Harrison M.C."/>
            <person name="Mikhailova A.A."/>
            <person name="Marchal E."/>
            <person name="English S."/>
            <person name="Carruthers M."/>
            <person name="Jennings E.C."/>
            <person name="Chiamaka E.L."/>
            <person name="Frigard R.A."/>
            <person name="Pippel M."/>
            <person name="Attardo G.M."/>
            <person name="Benoit J.B."/>
            <person name="Bornberg-Bauer E."/>
            <person name="Tobe S.S."/>
        </authorList>
    </citation>
    <scope>NUCLEOTIDE SEQUENCE</scope>
    <source>
        <strain evidence="14">Stay&amp;Tobe</strain>
    </source>
</reference>
<feature type="transmembrane region" description="Helical" evidence="11">
    <location>
        <begin position="274"/>
        <end position="296"/>
    </location>
</feature>
<keyword evidence="7 11" id="KW-0472">Membrane</keyword>
<feature type="transmembrane region" description="Helical" evidence="11">
    <location>
        <begin position="395"/>
        <end position="420"/>
    </location>
</feature>
<evidence type="ECO:0000256" key="3">
    <source>
        <dbReference type="ARBA" id="ARBA00022475"/>
    </source>
</evidence>
<proteinExistence type="inferred from homology"/>
<evidence type="ECO:0000256" key="9">
    <source>
        <dbReference type="ARBA" id="ARBA00023180"/>
    </source>
</evidence>
<dbReference type="PRINTS" id="PR00237">
    <property type="entry name" value="GPCRRHODOPSN"/>
</dbReference>